<evidence type="ECO:0000313" key="2">
    <source>
        <dbReference type="EMBL" id="TDG45523.1"/>
    </source>
</evidence>
<feature type="region of interest" description="Disordered" evidence="1">
    <location>
        <begin position="1"/>
        <end position="36"/>
    </location>
</feature>
<keyword evidence="3" id="KW-1185">Reference proteome</keyword>
<organism evidence="2 3">
    <name type="scientific">Drosophila navojoa</name>
    <name type="common">Fruit fly</name>
    <dbReference type="NCBI Taxonomy" id="7232"/>
    <lineage>
        <taxon>Eukaryota</taxon>
        <taxon>Metazoa</taxon>
        <taxon>Ecdysozoa</taxon>
        <taxon>Arthropoda</taxon>
        <taxon>Hexapoda</taxon>
        <taxon>Insecta</taxon>
        <taxon>Pterygota</taxon>
        <taxon>Neoptera</taxon>
        <taxon>Endopterygota</taxon>
        <taxon>Diptera</taxon>
        <taxon>Brachycera</taxon>
        <taxon>Muscomorpha</taxon>
        <taxon>Ephydroidea</taxon>
        <taxon>Drosophilidae</taxon>
        <taxon>Drosophila</taxon>
    </lineage>
</organism>
<dbReference type="EMBL" id="LSRL02000076">
    <property type="protein sequence ID" value="TDG45523.1"/>
    <property type="molecule type" value="Genomic_DNA"/>
</dbReference>
<proteinExistence type="predicted"/>
<name>A0A484B9R0_DRONA</name>
<feature type="region of interest" description="Disordered" evidence="1">
    <location>
        <begin position="137"/>
        <end position="177"/>
    </location>
</feature>
<comment type="caution">
    <text evidence="2">The sequence shown here is derived from an EMBL/GenBank/DDBJ whole genome shotgun (WGS) entry which is preliminary data.</text>
</comment>
<gene>
    <name evidence="2" type="ORF">AWZ03_008029</name>
</gene>
<accession>A0A484B9R0</accession>
<protein>
    <submittedName>
        <fullName evidence="2">Uncharacterized protein</fullName>
    </submittedName>
</protein>
<feature type="compositionally biased region" description="Low complexity" evidence="1">
    <location>
        <begin position="163"/>
        <end position="177"/>
    </location>
</feature>
<dbReference type="Proteomes" id="UP000295192">
    <property type="component" value="Unassembled WGS sequence"/>
</dbReference>
<feature type="compositionally biased region" description="Basic and acidic residues" evidence="1">
    <location>
        <begin position="144"/>
        <end position="153"/>
    </location>
</feature>
<evidence type="ECO:0000313" key="3">
    <source>
        <dbReference type="Proteomes" id="UP000295192"/>
    </source>
</evidence>
<feature type="compositionally biased region" description="Polar residues" evidence="1">
    <location>
        <begin position="88"/>
        <end position="119"/>
    </location>
</feature>
<feature type="compositionally biased region" description="Polar residues" evidence="1">
    <location>
        <begin position="1"/>
        <end position="16"/>
    </location>
</feature>
<sequence>MQQSTTRRGSDRSQTMAKRVAGAVEGEEASSLGAQPVGIARDKGAAGMAGAGRAGQAIRCLWARGSAFGLALALTFERRVASQEKWPANQSVSQPASEPPQQRASEPASQRISQPTTAITGQEVVMVKVQDDDEYAPTDVAKAVQDDMPKAEVRQWSNWREAQNQQQQRQQQQQQQQ</sequence>
<dbReference type="AlphaFoldDB" id="A0A484B9R0"/>
<feature type="region of interest" description="Disordered" evidence="1">
    <location>
        <begin position="82"/>
        <end position="119"/>
    </location>
</feature>
<reference evidence="2 3" key="1">
    <citation type="journal article" date="2019" name="J. Hered.">
        <title>An Improved Genome Assembly for Drosophila navojoa, the Basal Species in the mojavensis Cluster.</title>
        <authorList>
            <person name="Vanderlinde T."/>
            <person name="Dupim E.G."/>
            <person name="Nazario-Yepiz N.O."/>
            <person name="Carvalho A.B."/>
        </authorList>
    </citation>
    <scope>NUCLEOTIDE SEQUENCE [LARGE SCALE GENOMIC DNA]</scope>
    <source>
        <strain evidence="2">Navoj_Jal97</strain>
        <tissue evidence="2">Whole organism</tissue>
    </source>
</reference>
<evidence type="ECO:0000256" key="1">
    <source>
        <dbReference type="SAM" id="MobiDB-lite"/>
    </source>
</evidence>